<dbReference type="GO" id="GO:0010520">
    <property type="term" value="P:regulation of reciprocal meiotic recombination"/>
    <property type="evidence" value="ECO:0007669"/>
    <property type="project" value="InterPro"/>
</dbReference>
<evidence type="ECO:0000313" key="3">
    <source>
        <dbReference type="EMBL" id="CCK70324.1"/>
    </source>
</evidence>
<keyword evidence="4" id="KW-1185">Reference proteome</keyword>
<dbReference type="Pfam" id="PF21698">
    <property type="entry name" value="Spo16_C"/>
    <property type="match status" value="1"/>
</dbReference>
<dbReference type="GO" id="GO:0007130">
    <property type="term" value="P:synaptonemal complex assembly"/>
    <property type="evidence" value="ECO:0007669"/>
    <property type="project" value="InterPro"/>
</dbReference>
<dbReference type="GeneID" id="34526024"/>
<organism evidence="3 4">
    <name type="scientific">Huiozyma naganishii (strain ATCC MYA-139 / BCRC 22969 / CBS 8797 / KCTC 17520 / NBRC 10181 / NCYC 3082 / Yp74L-3)</name>
    <name type="common">Yeast</name>
    <name type="synonym">Kazachstania naganishii</name>
    <dbReference type="NCBI Taxonomy" id="1071383"/>
    <lineage>
        <taxon>Eukaryota</taxon>
        <taxon>Fungi</taxon>
        <taxon>Dikarya</taxon>
        <taxon>Ascomycota</taxon>
        <taxon>Saccharomycotina</taxon>
        <taxon>Saccharomycetes</taxon>
        <taxon>Saccharomycetales</taxon>
        <taxon>Saccharomycetaceae</taxon>
        <taxon>Huiozyma</taxon>
    </lineage>
</organism>
<dbReference type="RefSeq" id="XP_022464570.1">
    <property type="nucleotide sequence ID" value="XM_022608034.1"/>
</dbReference>
<gene>
    <name evidence="3" type="primary">KNAG0E00560</name>
    <name evidence="3" type="ordered locus">KNAG_0E00560</name>
</gene>
<feature type="domain" description="Spo16 protein N-terminal" evidence="1">
    <location>
        <begin position="15"/>
        <end position="133"/>
    </location>
</feature>
<reference evidence="4" key="2">
    <citation type="submission" date="2012-08" db="EMBL/GenBank/DDBJ databases">
        <title>Genome sequence of Kazachstania naganishii.</title>
        <authorList>
            <person name="Gordon J.L."/>
            <person name="Armisen D."/>
            <person name="Proux-Wera E."/>
            <person name="OhEigeartaigh S.S."/>
            <person name="Byrne K.P."/>
            <person name="Wolfe K.H."/>
        </authorList>
    </citation>
    <scope>NUCLEOTIDE SEQUENCE [LARGE SCALE GENOMIC DNA]</scope>
    <source>
        <strain evidence="4">ATCC MYA-139 / BCRC 22969 / CBS 8797 / CCRC 22969 / KCTC 17520 / NBRC 10181 / NCYC 3082</strain>
    </source>
</reference>
<dbReference type="InterPro" id="IPR048323">
    <property type="entry name" value="Spo16_C"/>
</dbReference>
<evidence type="ECO:0000313" key="4">
    <source>
        <dbReference type="Proteomes" id="UP000006310"/>
    </source>
</evidence>
<dbReference type="eggNOG" id="ENOG502SDYW">
    <property type="taxonomic scope" value="Eukaryota"/>
</dbReference>
<name>J7S6D3_HUIN7</name>
<dbReference type="EMBL" id="HE978318">
    <property type="protein sequence ID" value="CCK70324.1"/>
    <property type="molecule type" value="Genomic_DNA"/>
</dbReference>
<protein>
    <submittedName>
        <fullName evidence="3">Uncharacterized protein</fullName>
    </submittedName>
</protein>
<dbReference type="InterPro" id="IPR043637">
    <property type="entry name" value="Spo16_N"/>
</dbReference>
<evidence type="ECO:0000259" key="1">
    <source>
        <dbReference type="Pfam" id="PF19225"/>
    </source>
</evidence>
<proteinExistence type="predicted"/>
<dbReference type="OrthoDB" id="4062367at2759"/>
<feature type="domain" description="Spo16 protein C-terminal" evidence="2">
    <location>
        <begin position="140"/>
        <end position="183"/>
    </location>
</feature>
<dbReference type="STRING" id="1071383.J7S6D3"/>
<dbReference type="KEGG" id="kng:KNAG_0E00560"/>
<accession>J7S6D3</accession>
<dbReference type="Pfam" id="PF19225">
    <property type="entry name" value="Spo16_N"/>
    <property type="match status" value="1"/>
</dbReference>
<dbReference type="AlphaFoldDB" id="J7S6D3"/>
<evidence type="ECO:0000259" key="2">
    <source>
        <dbReference type="Pfam" id="PF21698"/>
    </source>
</evidence>
<dbReference type="HOGENOM" id="CLU_1461525_0_0_1"/>
<dbReference type="GO" id="GO:0000217">
    <property type="term" value="F:DNA secondary structure binding"/>
    <property type="evidence" value="ECO:0007669"/>
    <property type="project" value="InterPro"/>
</dbReference>
<reference evidence="3 4" key="1">
    <citation type="journal article" date="2011" name="Proc. Natl. Acad. Sci. U.S.A.">
        <title>Evolutionary erosion of yeast sex chromosomes by mating-type switching accidents.</title>
        <authorList>
            <person name="Gordon J.L."/>
            <person name="Armisen D."/>
            <person name="Proux-Wera E."/>
            <person name="Oheigeartaigh S.S."/>
            <person name="Byrne K.P."/>
            <person name="Wolfe K.H."/>
        </authorList>
    </citation>
    <scope>NUCLEOTIDE SEQUENCE [LARGE SCALE GENOMIC DNA]</scope>
    <source>
        <strain evidence="4">ATCC MYA-139 / BCRC 22969 / CBS 8797 / CCRC 22969 / KCTC 17520 / NBRC 10181 / NCYC 3082</strain>
    </source>
</reference>
<dbReference type="Proteomes" id="UP000006310">
    <property type="component" value="Chromosome 5"/>
</dbReference>
<sequence>MEITQRRTFTCGRNRILVVSISRKRLWEDVDGITGDNQIDRRDSLIISKLEQLLQKLQGEIMSSTVAGVNLEIDTLVYPLCYWEQLLSCAFLQFGRETSSKVFVTQRTTQNRQRFSQNNKALLSWQVDLLTEETPESDLTVDEDYAVKTILMTLFQMAGVSDDAEIENLLASYVSLEDLIRHLFT</sequence>